<evidence type="ECO:0000259" key="9">
    <source>
        <dbReference type="Pfam" id="PF14733"/>
    </source>
</evidence>
<dbReference type="SMR" id="U6MSA0"/>
<reference evidence="10" key="1">
    <citation type="submission" date="2013-10" db="EMBL/GenBank/DDBJ databases">
        <title>Genomic analysis of the causative agents of coccidiosis in chickens.</title>
        <authorList>
            <person name="Reid A.J."/>
            <person name="Blake D."/>
            <person name="Billington K."/>
            <person name="Browne H."/>
            <person name="Dunn M."/>
            <person name="Hung S."/>
            <person name="Kawahara F."/>
            <person name="Miranda-Saavedra D."/>
            <person name="Mourier T."/>
            <person name="Nagra H."/>
            <person name="Otto T.D."/>
            <person name="Rawlings N."/>
            <person name="Sanchez A."/>
            <person name="Sanders M."/>
            <person name="Subramaniam C."/>
            <person name="Tay Y."/>
            <person name="Dear P."/>
            <person name="Doerig C."/>
            <person name="Gruber A."/>
            <person name="Parkinson J."/>
            <person name="Shirley M."/>
            <person name="Wan K.L."/>
            <person name="Berriman M."/>
            <person name="Tomley F."/>
            <person name="Pain A."/>
        </authorList>
    </citation>
    <scope>NUCLEOTIDE SEQUENCE [LARGE SCALE GENOMIC DNA]</scope>
    <source>
        <strain evidence="10">Houghton</strain>
    </source>
</reference>
<feature type="compositionally biased region" description="Polar residues" evidence="7">
    <location>
        <begin position="1426"/>
        <end position="1438"/>
    </location>
</feature>
<dbReference type="EMBL" id="HG723869">
    <property type="protein sequence ID" value="CDJ66901.1"/>
    <property type="molecule type" value="Genomic_DNA"/>
</dbReference>
<dbReference type="GeneID" id="25472881"/>
<evidence type="ECO:0000256" key="6">
    <source>
        <dbReference type="SAM" id="Coils"/>
    </source>
</evidence>
<keyword evidence="6" id="KW-0175">Coiled coil</keyword>
<feature type="region of interest" description="Disordered" evidence="7">
    <location>
        <begin position="147"/>
        <end position="178"/>
    </location>
</feature>
<feature type="region of interest" description="Disordered" evidence="7">
    <location>
        <begin position="1255"/>
        <end position="1310"/>
    </location>
</feature>
<feature type="compositionally biased region" description="Low complexity" evidence="7">
    <location>
        <begin position="984"/>
        <end position="994"/>
    </location>
</feature>
<dbReference type="RefSeq" id="XP_013435368.1">
    <property type="nucleotide sequence ID" value="XM_013579914.1"/>
</dbReference>
<keyword evidence="3" id="KW-0238">DNA-binding</keyword>
<dbReference type="Pfam" id="PF00847">
    <property type="entry name" value="AP2"/>
    <property type="match status" value="1"/>
</dbReference>
<feature type="region of interest" description="Disordered" evidence="7">
    <location>
        <begin position="1"/>
        <end position="24"/>
    </location>
</feature>
<evidence type="ECO:0000256" key="7">
    <source>
        <dbReference type="SAM" id="MobiDB-lite"/>
    </source>
</evidence>
<feature type="region of interest" description="Disordered" evidence="7">
    <location>
        <begin position="1569"/>
        <end position="1595"/>
    </location>
</feature>
<dbReference type="Pfam" id="PF14733">
    <property type="entry name" value="ACDC"/>
    <property type="match status" value="1"/>
</dbReference>
<feature type="domain" description="AP2/ERF" evidence="8">
    <location>
        <begin position="1101"/>
        <end position="1154"/>
    </location>
</feature>
<organism evidence="10 11">
    <name type="scientific">Eimeria necatrix</name>
    <dbReference type="NCBI Taxonomy" id="51315"/>
    <lineage>
        <taxon>Eukaryota</taxon>
        <taxon>Sar</taxon>
        <taxon>Alveolata</taxon>
        <taxon>Apicomplexa</taxon>
        <taxon>Conoidasida</taxon>
        <taxon>Coccidia</taxon>
        <taxon>Eucoccidiorida</taxon>
        <taxon>Eimeriorina</taxon>
        <taxon>Eimeriidae</taxon>
        <taxon>Eimeria</taxon>
    </lineage>
</organism>
<feature type="compositionally biased region" description="Low complexity" evidence="7">
    <location>
        <begin position="1260"/>
        <end position="1274"/>
    </location>
</feature>
<dbReference type="VEuPathDB" id="ToxoDB:ENH_00027130"/>
<dbReference type="InterPro" id="IPR028078">
    <property type="entry name" value="ACDC"/>
</dbReference>
<dbReference type="Gene3D" id="1.20.5.2050">
    <property type="match status" value="1"/>
</dbReference>
<feature type="compositionally biased region" description="Polar residues" evidence="7">
    <location>
        <begin position="1288"/>
        <end position="1310"/>
    </location>
</feature>
<evidence type="ECO:0000259" key="8">
    <source>
        <dbReference type="Pfam" id="PF00847"/>
    </source>
</evidence>
<proteinExistence type="predicted"/>
<evidence type="ECO:0000256" key="1">
    <source>
        <dbReference type="ARBA" id="ARBA00004123"/>
    </source>
</evidence>
<evidence type="ECO:0000256" key="3">
    <source>
        <dbReference type="ARBA" id="ARBA00023125"/>
    </source>
</evidence>
<evidence type="ECO:0000313" key="11">
    <source>
        <dbReference type="Proteomes" id="UP000030754"/>
    </source>
</evidence>
<evidence type="ECO:0000256" key="5">
    <source>
        <dbReference type="ARBA" id="ARBA00023242"/>
    </source>
</evidence>
<feature type="compositionally biased region" description="Basic and acidic residues" evidence="7">
    <location>
        <begin position="709"/>
        <end position="719"/>
    </location>
</feature>
<evidence type="ECO:0000313" key="10">
    <source>
        <dbReference type="EMBL" id="CDJ66901.1"/>
    </source>
</evidence>
<keyword evidence="5" id="KW-0539">Nucleus</keyword>
<feature type="region of interest" description="Disordered" evidence="7">
    <location>
        <begin position="975"/>
        <end position="1087"/>
    </location>
</feature>
<feature type="compositionally biased region" description="Polar residues" evidence="7">
    <location>
        <begin position="92"/>
        <end position="102"/>
    </location>
</feature>
<protein>
    <submittedName>
        <fullName evidence="10">Uncharacterized protein</fullName>
    </submittedName>
</protein>
<sequence length="1672" mass="175460">MRESVRAAPAAGNEPKCNSPRSAVSAPEFVDVSPLMRSCIFGFNTHVAELPCSATDVRATDSTLLGPFKTEAANEIALRRELFSQLPEDFGRNSSSGDSTGPSGRKSHSLALHGDVPSWAQDDGSRLHVDGVIPLELRAKLAALNHEVSTSQGESKESRVPTKLAACKKGRSATRKATPGPIAGFSLELAEDAGCNSVANGAALMSPASEAGGKTPVATASSENRLAKDAESSRASKDNDCGADKDELLHALGLVLDKLEEASPVRVSCSEEENCSKTLQASDIEAVLDASDVGNGNSAGNGFFFRDSCFALPHAANASFEQVEDISEPLQSSVSLREKLNSTGHGANGAIRLPLDAGGVFADVQLTVLSMLEDLHAAICCCAAASSPDSCRCCVGASDLLRSNWQKNASLGAVLKSTGFVGKAGPAKEGTGDPSQQGIALRGRSPSPVPIKRTLHVVSESATASSAGECAGSGRCAEPSRTTEVLRLGSSGCQDSTLSSCSKESALRCVESSILSRSSPSLRCEVGDALAAQDSMHSSPYGCETAQGQLCSGTPIKSTESGATFTSPTESPVCPDVAVVPDNNPPNGSDGTYVANSATKFGFDASHPSKEESEESLHPLFRHHVAVVTCADRFAELLPYSHIFRDCVGTYRMPSTLPSSARHLLVQELRMLRNDPDRLLMRNSFQWTEAPGAVSCLAELKGGPAADTLHSDRASRGEDTGTGISCQSPRGGRAEISATATEEKGAFLSQATLAAPDTSIRRCSVSWAPPLPLLDPAVLLCASGTELAAQKSAVLRILRMLRSLAPSWAARDDNFGFHFNTAIAARSLDSLELQSYRVVLQCLSPFDAREWSRDQLMEVLSDLDCIRLAYRRRQSLKASVARVQRLLEQPDADPPGGIWHGTEGAAGARQRWEHSGSTSLHTGDLGNTHCPPRVVVRGVRDAHNGQLVTNASSLGGPVCPSGHTPLTTRMQHLCSAKEQRNNAQQQTLQQLPPTGTGGKASPRTLGFEGTWSGDREGASFADGDAELHGIPAGGGNSMAEGSGVPASLSRRGQSPTSTAVGGRRNATGSDNCFVSSGKAGNSNSSDCPERQQYAVRAAELPKVKGVFIGKKHTCWVAQWNDANGQPRQSCFNIKQHGFEKARRLAVQARQTLMGMATSKPVNNVQVEAQRAAGQPVLPPTGRETPSMPTRLPDLLFMGDATTAIAEALGSRGIQTPTAVLPQPCVKTKLDGLTLSSEGAEAPAGHDPIIAGNAYTARSASPTHTKTGTSGTATPRNSPRGALHRPTATCPSDSMTTAFPQKPTMQRQVPVTTQPSLPAVASSGSTAKQQALLQHQLQQQLEDQLQQLQQLQQQLLQQSSAAQEAQSRTAPVLGPRAPSASGYLGLADSSSSALALVSSLLGDSAPASLRLPAFSDPSRAIPVLHSSEGQQRQATQKSGNADLLNELPVTPQPVKVSRGGPGVLGLPGDGGGALSASFGPADSLEEDSLHACSKRKQRLICATKQGKRTLASLAREFPSVGGVTYNVKGACWEVAVKGRDAAKIFSTRKFGGLEAAYGAAVMWKRKVDRGEEGADDVDGPDQPEGHPDDEYLEDAEGLGGSASLTKWETGLEAEEPLKKRTACARPEVLVNSLGVAMQQQQFGSAVVPPSVRIASAPDESHVVQQLLSRAPSI</sequence>
<comment type="subcellular location">
    <subcellularLocation>
        <location evidence="1">Nucleus</location>
    </subcellularLocation>
</comment>
<feature type="region of interest" description="Disordered" evidence="7">
    <location>
        <begin position="425"/>
        <end position="447"/>
    </location>
</feature>
<gene>
    <name evidence="10" type="ORF">ENH_00027130</name>
</gene>
<feature type="compositionally biased region" description="Polar residues" evidence="7">
    <location>
        <begin position="1050"/>
        <end position="1059"/>
    </location>
</feature>
<reference evidence="10" key="2">
    <citation type="submission" date="2013-10" db="EMBL/GenBank/DDBJ databases">
        <authorList>
            <person name="Aslett M."/>
        </authorList>
    </citation>
    <scope>NUCLEOTIDE SEQUENCE [LARGE SCALE GENOMIC DNA]</scope>
    <source>
        <strain evidence="10">Houghton</strain>
    </source>
</reference>
<evidence type="ECO:0000256" key="4">
    <source>
        <dbReference type="ARBA" id="ARBA00023163"/>
    </source>
</evidence>
<dbReference type="GO" id="GO:0005634">
    <property type="term" value="C:nucleus"/>
    <property type="evidence" value="ECO:0007669"/>
    <property type="project" value="UniProtKB-SubCell"/>
</dbReference>
<accession>U6MSA0</accession>
<name>U6MSA0_9EIME</name>
<feature type="region of interest" description="Disordered" evidence="7">
    <location>
        <begin position="707"/>
        <end position="735"/>
    </location>
</feature>
<feature type="region of interest" description="Disordered" evidence="7">
    <location>
        <begin position="87"/>
        <end position="123"/>
    </location>
</feature>
<keyword evidence="2" id="KW-0805">Transcription regulation</keyword>
<feature type="domain" description="AP2-coincident C-terminal" evidence="9">
    <location>
        <begin position="610"/>
        <end position="669"/>
    </location>
</feature>
<keyword evidence="11" id="KW-1185">Reference proteome</keyword>
<dbReference type="Proteomes" id="UP000030754">
    <property type="component" value="Unassembled WGS sequence"/>
</dbReference>
<dbReference type="InterPro" id="IPR001471">
    <property type="entry name" value="AP2/ERF_dom"/>
</dbReference>
<feature type="compositionally biased region" description="Basic and acidic residues" evidence="7">
    <location>
        <begin position="225"/>
        <end position="242"/>
    </location>
</feature>
<feature type="region of interest" description="Disordered" evidence="7">
    <location>
        <begin position="208"/>
        <end position="242"/>
    </location>
</feature>
<feature type="coiled-coil region" evidence="6">
    <location>
        <begin position="1333"/>
        <end position="1367"/>
    </location>
</feature>
<evidence type="ECO:0000256" key="2">
    <source>
        <dbReference type="ARBA" id="ARBA00023015"/>
    </source>
</evidence>
<keyword evidence="4" id="KW-0804">Transcription</keyword>
<feature type="compositionally biased region" description="Polar residues" evidence="7">
    <location>
        <begin position="1066"/>
        <end position="1086"/>
    </location>
</feature>
<feature type="region of interest" description="Disordered" evidence="7">
    <location>
        <begin position="1424"/>
        <end position="1444"/>
    </location>
</feature>
<dbReference type="GO" id="GO:0003700">
    <property type="term" value="F:DNA-binding transcription factor activity"/>
    <property type="evidence" value="ECO:0007669"/>
    <property type="project" value="InterPro"/>
</dbReference>
<dbReference type="OrthoDB" id="346034at2759"/>
<dbReference type="GO" id="GO:0003677">
    <property type="term" value="F:DNA binding"/>
    <property type="evidence" value="ECO:0007669"/>
    <property type="project" value="UniProtKB-KW"/>
</dbReference>